<evidence type="ECO:0000256" key="2">
    <source>
        <dbReference type="ARBA" id="ARBA00022475"/>
    </source>
</evidence>
<dbReference type="AlphaFoldDB" id="A0A1G7CD99"/>
<feature type="transmembrane region" description="Helical" evidence="7">
    <location>
        <begin position="305"/>
        <end position="330"/>
    </location>
</feature>
<dbReference type="PANTHER" id="PTHR33362:SF2">
    <property type="entry name" value="TRAP TRANSPORTER LARGE PERMEASE PROTEIN"/>
    <property type="match status" value="1"/>
</dbReference>
<feature type="transmembrane region" description="Helical" evidence="7">
    <location>
        <begin position="242"/>
        <end position="260"/>
    </location>
</feature>
<feature type="domain" description="TRAP C4-dicarboxylate transport system permease DctM subunit" evidence="8">
    <location>
        <begin position="7"/>
        <end position="416"/>
    </location>
</feature>
<accession>A0A1G7CD99</accession>
<keyword evidence="6 7" id="KW-0472">Membrane</keyword>
<feature type="transmembrane region" description="Helical" evidence="7">
    <location>
        <begin position="6"/>
        <end position="32"/>
    </location>
</feature>
<dbReference type="STRING" id="938405.SAMN02927895_05234"/>
<keyword evidence="10" id="KW-1185">Reference proteome</keyword>
<evidence type="ECO:0000259" key="8">
    <source>
        <dbReference type="Pfam" id="PF06808"/>
    </source>
</evidence>
<organism evidence="9 10">
    <name type="scientific">Belnapia rosea</name>
    <dbReference type="NCBI Taxonomy" id="938405"/>
    <lineage>
        <taxon>Bacteria</taxon>
        <taxon>Pseudomonadati</taxon>
        <taxon>Pseudomonadota</taxon>
        <taxon>Alphaproteobacteria</taxon>
        <taxon>Acetobacterales</taxon>
        <taxon>Roseomonadaceae</taxon>
        <taxon>Belnapia</taxon>
    </lineage>
</organism>
<dbReference type="Pfam" id="PF06808">
    <property type="entry name" value="DctM"/>
    <property type="match status" value="1"/>
</dbReference>
<feature type="transmembrane region" description="Helical" evidence="7">
    <location>
        <begin position="213"/>
        <end position="236"/>
    </location>
</feature>
<proteinExistence type="inferred from homology"/>
<keyword evidence="2" id="KW-1003">Cell membrane</keyword>
<dbReference type="EMBL" id="FMZX01000031">
    <property type="protein sequence ID" value="SDE37279.1"/>
    <property type="molecule type" value="Genomic_DNA"/>
</dbReference>
<dbReference type="GO" id="GO:0005886">
    <property type="term" value="C:plasma membrane"/>
    <property type="evidence" value="ECO:0007669"/>
    <property type="project" value="UniProtKB-SubCell"/>
</dbReference>
<keyword evidence="7" id="KW-0813">Transport</keyword>
<feature type="transmembrane region" description="Helical" evidence="7">
    <location>
        <begin position="337"/>
        <end position="356"/>
    </location>
</feature>
<dbReference type="PIRSF" id="PIRSF006066">
    <property type="entry name" value="HI0050"/>
    <property type="match status" value="1"/>
</dbReference>
<feature type="transmembrane region" description="Helical" evidence="7">
    <location>
        <begin position="272"/>
        <end position="293"/>
    </location>
</feature>
<dbReference type="GO" id="GO:0022857">
    <property type="term" value="F:transmembrane transporter activity"/>
    <property type="evidence" value="ECO:0007669"/>
    <property type="project" value="UniProtKB-UniRule"/>
</dbReference>
<evidence type="ECO:0000256" key="4">
    <source>
        <dbReference type="ARBA" id="ARBA00022692"/>
    </source>
</evidence>
<reference evidence="9 10" key="1">
    <citation type="submission" date="2016-10" db="EMBL/GenBank/DDBJ databases">
        <authorList>
            <person name="de Groot N.N."/>
        </authorList>
    </citation>
    <scope>NUCLEOTIDE SEQUENCE [LARGE SCALE GENOMIC DNA]</scope>
    <source>
        <strain evidence="9 10">CPCC 100156</strain>
    </source>
</reference>
<evidence type="ECO:0000313" key="10">
    <source>
        <dbReference type="Proteomes" id="UP000198925"/>
    </source>
</evidence>
<evidence type="ECO:0000256" key="5">
    <source>
        <dbReference type="ARBA" id="ARBA00022989"/>
    </source>
</evidence>
<dbReference type="InterPro" id="IPR004681">
    <property type="entry name" value="TRAP_DctM"/>
</dbReference>
<name>A0A1G7CD99_9PROT</name>
<feature type="transmembrane region" description="Helical" evidence="7">
    <location>
        <begin position="168"/>
        <end position="193"/>
    </location>
</feature>
<dbReference type="NCBIfam" id="TIGR00786">
    <property type="entry name" value="dctM"/>
    <property type="match status" value="1"/>
</dbReference>
<evidence type="ECO:0000256" key="1">
    <source>
        <dbReference type="ARBA" id="ARBA00004429"/>
    </source>
</evidence>
<evidence type="ECO:0000313" key="9">
    <source>
        <dbReference type="EMBL" id="SDE37279.1"/>
    </source>
</evidence>
<sequence length="430" mass="44711">MGTVLVGGFFLLLALSFPIGFALGIATMAAIWTHGGLPMSLLAQRTLVGVDSYALLAIPFFILAGNLMNGGGITSRIIDLANALVGRFRGGLALTSVLAAMIFSGLSGSAAADASALGKVLIPAMKRQGYPGGFAAALMASACVNGPIIPPSIPLVIYGLSAGKGVSIIALFLGGIVPGILLGVALMVAAYWISVRRDYPVARAVPLREIPKLVPPALWALMMPVIILVGVVGGVVTVTESATVAVVYAGFVGFFIYRELSLRSVWPILVQTALDTALVTFIIALSSGFGWLLAVSGMPRAVAAWIASISADPTIILAMINLFLLVIGIFMEPLPALFILIPVLVPVVQAVGIDLVHFGLVMVFNLCLGLITPPVGILLYICANFASVKLEEESRELGPFLLAGLLVLALISFVPSAVLWLPRVLIGYGA</sequence>
<dbReference type="RefSeq" id="WP_090665074.1">
    <property type="nucleotide sequence ID" value="NZ_FMXZ01000031.1"/>
</dbReference>
<feature type="transmembrane region" description="Helical" evidence="7">
    <location>
        <begin position="53"/>
        <end position="73"/>
    </location>
</feature>
<feature type="transmembrane region" description="Helical" evidence="7">
    <location>
        <begin position="362"/>
        <end position="388"/>
    </location>
</feature>
<dbReference type="Proteomes" id="UP000198925">
    <property type="component" value="Unassembled WGS sequence"/>
</dbReference>
<feature type="transmembrane region" description="Helical" evidence="7">
    <location>
        <begin position="93"/>
        <end position="117"/>
    </location>
</feature>
<comment type="similarity">
    <text evidence="7">Belongs to the TRAP transporter large permease family.</text>
</comment>
<gene>
    <name evidence="9" type="ORF">SAMN04487779_103112</name>
</gene>
<evidence type="ECO:0000256" key="6">
    <source>
        <dbReference type="ARBA" id="ARBA00023136"/>
    </source>
</evidence>
<keyword evidence="3 7" id="KW-0997">Cell inner membrane</keyword>
<keyword evidence="5 7" id="KW-1133">Transmembrane helix</keyword>
<evidence type="ECO:0000256" key="7">
    <source>
        <dbReference type="RuleBase" id="RU369079"/>
    </source>
</evidence>
<comment type="subunit">
    <text evidence="7">The complex comprises the extracytoplasmic solute receptor protein and the two transmembrane proteins.</text>
</comment>
<comment type="subcellular location">
    <subcellularLocation>
        <location evidence="1 7">Cell inner membrane</location>
        <topology evidence="1 7">Multi-pass membrane protein</topology>
    </subcellularLocation>
</comment>
<feature type="transmembrane region" description="Helical" evidence="7">
    <location>
        <begin position="129"/>
        <end position="148"/>
    </location>
</feature>
<dbReference type="PANTHER" id="PTHR33362">
    <property type="entry name" value="SIALIC ACID TRAP TRANSPORTER PERMEASE PROTEIN SIAT-RELATED"/>
    <property type="match status" value="1"/>
</dbReference>
<feature type="transmembrane region" description="Helical" evidence="7">
    <location>
        <begin position="400"/>
        <end position="421"/>
    </location>
</feature>
<dbReference type="InterPro" id="IPR010656">
    <property type="entry name" value="DctM"/>
</dbReference>
<keyword evidence="4 7" id="KW-0812">Transmembrane</keyword>
<evidence type="ECO:0000256" key="3">
    <source>
        <dbReference type="ARBA" id="ARBA00022519"/>
    </source>
</evidence>
<protein>
    <recommendedName>
        <fullName evidence="7">TRAP transporter large permease protein</fullName>
    </recommendedName>
</protein>
<comment type="function">
    <text evidence="7">Part of the tripartite ATP-independent periplasmic (TRAP) transport system.</text>
</comment>